<evidence type="ECO:0000313" key="2">
    <source>
        <dbReference type="EMBL" id="CAE7135182.1"/>
    </source>
</evidence>
<name>A0A8H3E1B3_9AGAM</name>
<dbReference type="Proteomes" id="UP000663827">
    <property type="component" value="Unassembled WGS sequence"/>
</dbReference>
<evidence type="ECO:0000256" key="1">
    <source>
        <dbReference type="SAM" id="MobiDB-lite"/>
    </source>
</evidence>
<sequence>MSSTRGLVEARTRRRRVGASSLKTTSVQHGKRVSQLPVPRQRKTNSALFRALEQPYDSSSSMTEESNSIDEVKTGSDYATNEAFAGDLHTVSSISSSLDGGGVGSIRWSDAQELSGAAEALFHNIERSHPGDDTRPLIVDSSNGFQSDAIDGSAHEVDQ</sequence>
<gene>
    <name evidence="2" type="ORF">RDB_LOCUS68058</name>
</gene>
<proteinExistence type="predicted"/>
<feature type="region of interest" description="Disordered" evidence="1">
    <location>
        <begin position="53"/>
        <end position="72"/>
    </location>
</feature>
<dbReference type="EMBL" id="CAJNJQ010001359">
    <property type="protein sequence ID" value="CAE7135182.1"/>
    <property type="molecule type" value="Genomic_DNA"/>
</dbReference>
<organism evidence="2 3">
    <name type="scientific">Rhizoctonia solani</name>
    <dbReference type="NCBI Taxonomy" id="456999"/>
    <lineage>
        <taxon>Eukaryota</taxon>
        <taxon>Fungi</taxon>
        <taxon>Dikarya</taxon>
        <taxon>Basidiomycota</taxon>
        <taxon>Agaricomycotina</taxon>
        <taxon>Agaricomycetes</taxon>
        <taxon>Cantharellales</taxon>
        <taxon>Ceratobasidiaceae</taxon>
        <taxon>Rhizoctonia</taxon>
    </lineage>
</organism>
<accession>A0A8H3E1B3</accession>
<protein>
    <submittedName>
        <fullName evidence="2">Uncharacterized protein</fullName>
    </submittedName>
</protein>
<feature type="compositionally biased region" description="Basic and acidic residues" evidence="1">
    <location>
        <begin position="126"/>
        <end position="135"/>
    </location>
</feature>
<dbReference type="AlphaFoldDB" id="A0A8H3E1B3"/>
<comment type="caution">
    <text evidence="2">The sequence shown here is derived from an EMBL/GenBank/DDBJ whole genome shotgun (WGS) entry which is preliminary data.</text>
</comment>
<feature type="non-terminal residue" evidence="2">
    <location>
        <position position="1"/>
    </location>
</feature>
<reference evidence="2" key="1">
    <citation type="submission" date="2021-01" db="EMBL/GenBank/DDBJ databases">
        <authorList>
            <person name="Kaushik A."/>
        </authorList>
    </citation>
    <scope>NUCLEOTIDE SEQUENCE</scope>
    <source>
        <strain evidence="2">AG5</strain>
    </source>
</reference>
<feature type="region of interest" description="Disordered" evidence="1">
    <location>
        <begin position="1"/>
        <end position="44"/>
    </location>
</feature>
<feature type="region of interest" description="Disordered" evidence="1">
    <location>
        <begin position="126"/>
        <end position="159"/>
    </location>
</feature>
<evidence type="ECO:0000313" key="3">
    <source>
        <dbReference type="Proteomes" id="UP000663827"/>
    </source>
</evidence>